<name>A0A1Y2DG84_9PEZI</name>
<gene>
    <name evidence="1" type="ORF">BCR38DRAFT_76295</name>
</gene>
<dbReference type="InParanoid" id="A0A1Y2DG84"/>
<evidence type="ECO:0000313" key="1">
    <source>
        <dbReference type="EMBL" id="ORY58094.1"/>
    </source>
</evidence>
<proteinExistence type="predicted"/>
<keyword evidence="2" id="KW-1185">Reference proteome</keyword>
<dbReference type="RefSeq" id="XP_040711129.1">
    <property type="nucleotide sequence ID" value="XM_040865618.1"/>
</dbReference>
<dbReference type="OrthoDB" id="8922241at2759"/>
<dbReference type="EMBL" id="MCFJ01000017">
    <property type="protein sequence ID" value="ORY58094.1"/>
    <property type="molecule type" value="Genomic_DNA"/>
</dbReference>
<dbReference type="GeneID" id="63781830"/>
<comment type="caution">
    <text evidence="1">The sequence shown here is derived from an EMBL/GenBank/DDBJ whole genome shotgun (WGS) entry which is preliminary data.</text>
</comment>
<evidence type="ECO:0000313" key="2">
    <source>
        <dbReference type="Proteomes" id="UP000193689"/>
    </source>
</evidence>
<organism evidence="1 2">
    <name type="scientific">Pseudomassariella vexata</name>
    <dbReference type="NCBI Taxonomy" id="1141098"/>
    <lineage>
        <taxon>Eukaryota</taxon>
        <taxon>Fungi</taxon>
        <taxon>Dikarya</taxon>
        <taxon>Ascomycota</taxon>
        <taxon>Pezizomycotina</taxon>
        <taxon>Sordariomycetes</taxon>
        <taxon>Xylariomycetidae</taxon>
        <taxon>Amphisphaeriales</taxon>
        <taxon>Pseudomassariaceae</taxon>
        <taxon>Pseudomassariella</taxon>
    </lineage>
</organism>
<dbReference type="Proteomes" id="UP000193689">
    <property type="component" value="Unassembled WGS sequence"/>
</dbReference>
<sequence length="127" mass="14247">MAPRNPPMLAAATSTSPRNTAAVFTCETPACGGFSDQRSLLRHLETSSRHVPKDSPAFANRSYRCRCGKSALRKDNRFRHLRSCVCTEGEGTYRCKCGREDDDELEHTTHSRMCGVKRRGRGLIRQC</sequence>
<reference evidence="1 2" key="1">
    <citation type="submission" date="2016-07" db="EMBL/GenBank/DDBJ databases">
        <title>Pervasive Adenine N6-methylation of Active Genes in Fungi.</title>
        <authorList>
            <consortium name="DOE Joint Genome Institute"/>
            <person name="Mondo S.J."/>
            <person name="Dannebaum R.O."/>
            <person name="Kuo R.C."/>
            <person name="Labutti K."/>
            <person name="Haridas S."/>
            <person name="Kuo A."/>
            <person name="Salamov A."/>
            <person name="Ahrendt S.R."/>
            <person name="Lipzen A."/>
            <person name="Sullivan W."/>
            <person name="Andreopoulos W.B."/>
            <person name="Clum A."/>
            <person name="Lindquist E."/>
            <person name="Daum C."/>
            <person name="Ramamoorthy G.K."/>
            <person name="Gryganskyi A."/>
            <person name="Culley D."/>
            <person name="Magnuson J.K."/>
            <person name="James T.Y."/>
            <person name="O'Malley M.A."/>
            <person name="Stajich J.E."/>
            <person name="Spatafora J.W."/>
            <person name="Visel A."/>
            <person name="Grigoriev I.V."/>
        </authorList>
    </citation>
    <scope>NUCLEOTIDE SEQUENCE [LARGE SCALE GENOMIC DNA]</scope>
    <source>
        <strain evidence="1 2">CBS 129021</strain>
    </source>
</reference>
<dbReference type="STRING" id="1141098.A0A1Y2DG84"/>
<protein>
    <submittedName>
        <fullName evidence="1">Uncharacterized protein</fullName>
    </submittedName>
</protein>
<accession>A0A1Y2DG84</accession>
<dbReference type="AlphaFoldDB" id="A0A1Y2DG84"/>